<keyword evidence="1" id="KW-1133">Transmembrane helix</keyword>
<dbReference type="InterPro" id="IPR017495">
    <property type="entry name" value="PuhC"/>
</dbReference>
<proteinExistence type="predicted"/>
<evidence type="ECO:0000313" key="2">
    <source>
        <dbReference type="EMBL" id="GGA45927.1"/>
    </source>
</evidence>
<reference evidence="3" key="1">
    <citation type="journal article" date="2019" name="Int. J. Syst. Evol. Microbiol.">
        <title>The Global Catalogue of Microorganisms (GCM) 10K type strain sequencing project: providing services to taxonomists for standard genome sequencing and annotation.</title>
        <authorList>
            <consortium name="The Broad Institute Genomics Platform"/>
            <consortium name="The Broad Institute Genome Sequencing Center for Infectious Disease"/>
            <person name="Wu L."/>
            <person name="Ma J."/>
        </authorList>
    </citation>
    <scope>NUCLEOTIDE SEQUENCE [LARGE SCALE GENOMIC DNA]</scope>
    <source>
        <strain evidence="3">CGMCC 1.10106</strain>
    </source>
</reference>
<dbReference type="EMBL" id="BMDW01000007">
    <property type="protein sequence ID" value="GGA45927.1"/>
    <property type="molecule type" value="Genomic_DNA"/>
</dbReference>
<accession>A0ABQ1GLD0</accession>
<feature type="transmembrane region" description="Helical" evidence="1">
    <location>
        <begin position="15"/>
        <end position="36"/>
    </location>
</feature>
<sequence length="176" mass="18734">MNTTHSDHVDVPRGALIMAGALVAMAITATSIVRIAQVPPSASPALLRAADHAQIIKTRNLRFSDRPDGAVEIEDVGTGQTALMLERGSNSGFIRGVMRGLARERRLHGVGADAPFTLTLWSDRQLSLTDTVTGRSIELNAFGSTNRATFVDLLMRPERPQTVPIAASPATTAAHS</sequence>
<evidence type="ECO:0000256" key="1">
    <source>
        <dbReference type="SAM" id="Phobius"/>
    </source>
</evidence>
<protein>
    <submittedName>
        <fullName evidence="2">Phosphonate-binding protein</fullName>
    </submittedName>
</protein>
<dbReference type="RefSeq" id="WP_188446265.1">
    <property type="nucleotide sequence ID" value="NZ_BMDW01000007.1"/>
</dbReference>
<dbReference type="Proteomes" id="UP000618591">
    <property type="component" value="Unassembled WGS sequence"/>
</dbReference>
<keyword evidence="1" id="KW-0472">Membrane</keyword>
<evidence type="ECO:0000313" key="3">
    <source>
        <dbReference type="Proteomes" id="UP000618591"/>
    </source>
</evidence>
<keyword evidence="3" id="KW-1185">Reference proteome</keyword>
<comment type="caution">
    <text evidence="2">The sequence shown here is derived from an EMBL/GenBank/DDBJ whole genome shotgun (WGS) entry which is preliminary data.</text>
</comment>
<dbReference type="NCBIfam" id="TIGR03054">
    <property type="entry name" value="photo_alph_chp1"/>
    <property type="match status" value="1"/>
</dbReference>
<name>A0ABQ1GLD0_9SPHN</name>
<organism evidence="2 3">
    <name type="scientific">Sphingomonas psychrolutea</name>
    <dbReference type="NCBI Taxonomy" id="1259676"/>
    <lineage>
        <taxon>Bacteria</taxon>
        <taxon>Pseudomonadati</taxon>
        <taxon>Pseudomonadota</taxon>
        <taxon>Alphaproteobacteria</taxon>
        <taxon>Sphingomonadales</taxon>
        <taxon>Sphingomonadaceae</taxon>
        <taxon>Sphingomonas</taxon>
    </lineage>
</organism>
<gene>
    <name evidence="2" type="ORF">GCM10011395_15210</name>
</gene>
<keyword evidence="1" id="KW-0812">Transmembrane</keyword>